<dbReference type="AlphaFoldDB" id="A0A2A6CYI0"/>
<reference evidence="1" key="2">
    <citation type="submission" date="2022-06" db="UniProtKB">
        <authorList>
            <consortium name="EnsemblMetazoa"/>
        </authorList>
    </citation>
    <scope>IDENTIFICATION</scope>
    <source>
        <strain evidence="1">PS312</strain>
    </source>
</reference>
<proteinExistence type="predicted"/>
<dbReference type="Proteomes" id="UP000005239">
    <property type="component" value="Unassembled WGS sequence"/>
</dbReference>
<dbReference type="EnsemblMetazoa" id="PPA03097.1">
    <property type="protein sequence ID" value="PPA03097.1"/>
    <property type="gene ID" value="WBGene00092651"/>
</dbReference>
<reference evidence="2" key="1">
    <citation type="journal article" date="2008" name="Nat. Genet.">
        <title>The Pristionchus pacificus genome provides a unique perspective on nematode lifestyle and parasitism.</title>
        <authorList>
            <person name="Dieterich C."/>
            <person name="Clifton S.W."/>
            <person name="Schuster L.N."/>
            <person name="Chinwalla A."/>
            <person name="Delehaunty K."/>
            <person name="Dinkelacker I."/>
            <person name="Fulton L."/>
            <person name="Fulton R."/>
            <person name="Godfrey J."/>
            <person name="Minx P."/>
            <person name="Mitreva M."/>
            <person name="Roeseler W."/>
            <person name="Tian H."/>
            <person name="Witte H."/>
            <person name="Yang S.P."/>
            <person name="Wilson R.K."/>
            <person name="Sommer R.J."/>
        </authorList>
    </citation>
    <scope>NUCLEOTIDE SEQUENCE [LARGE SCALE GENOMIC DNA]</scope>
    <source>
        <strain evidence="2">PS312</strain>
    </source>
</reference>
<sequence>MSFFDFVNNNCSTNNENNYANAIANNPLCHFIPPHSSLLSFIRFFSVASGSFLFTAMPSILFPILAVSLLIPFSSCACDPENRENVCLVPSSCIVGNTLPKYQFVEFNSARDTIDNNYCTMIFMLKSKHKRQTMVVAVSVYNNKCGVSFHDCIKRASDPEFIEVNEVSCPKEVWAITYINQTVQKLGTEEFALKCVRNYCKFCGKISELTCDECTPIEYDDCQPQCKSQLWVRRNRIIKSNITCKPLDGNKEADSGLWYLVSNGVDTPFEEGSCYNGTYPLPAGVKAISDSSPSFSQQAILLVLLIAFI</sequence>
<evidence type="ECO:0000313" key="1">
    <source>
        <dbReference type="EnsemblMetazoa" id="PPA03097.1"/>
    </source>
</evidence>
<protein>
    <submittedName>
        <fullName evidence="1">Uncharacterized protein</fullName>
    </submittedName>
</protein>
<name>A0A2A6CYI0_PRIPA</name>
<keyword evidence="2" id="KW-1185">Reference proteome</keyword>
<gene>
    <name evidence="1" type="primary">WBGene00092651</name>
</gene>
<accession>A0A8R1Y555</accession>
<evidence type="ECO:0000313" key="2">
    <source>
        <dbReference type="Proteomes" id="UP000005239"/>
    </source>
</evidence>
<accession>A0A2A6CYI0</accession>
<organism evidence="1 2">
    <name type="scientific">Pristionchus pacificus</name>
    <name type="common">Parasitic nematode worm</name>
    <dbReference type="NCBI Taxonomy" id="54126"/>
    <lineage>
        <taxon>Eukaryota</taxon>
        <taxon>Metazoa</taxon>
        <taxon>Ecdysozoa</taxon>
        <taxon>Nematoda</taxon>
        <taxon>Chromadorea</taxon>
        <taxon>Rhabditida</taxon>
        <taxon>Rhabditina</taxon>
        <taxon>Diplogasteromorpha</taxon>
        <taxon>Diplogasteroidea</taxon>
        <taxon>Neodiplogasteridae</taxon>
        <taxon>Pristionchus</taxon>
    </lineage>
</organism>